<dbReference type="RefSeq" id="WP_193780108.1">
    <property type="nucleotide sequence ID" value="NZ_JADDOJ010000025.1"/>
</dbReference>
<reference evidence="3 4" key="1">
    <citation type="submission" date="2020-10" db="EMBL/GenBank/DDBJ databases">
        <title>Draft genome of Ramlibacter aquaticus LMG 30558.</title>
        <authorList>
            <person name="Props R."/>
        </authorList>
    </citation>
    <scope>NUCLEOTIDE SEQUENCE [LARGE SCALE GENOMIC DNA]</scope>
    <source>
        <strain evidence="3 4">LMG 30558</strain>
    </source>
</reference>
<feature type="region of interest" description="Disordered" evidence="1">
    <location>
        <begin position="36"/>
        <end position="76"/>
    </location>
</feature>
<dbReference type="Pfam" id="PF11160">
    <property type="entry name" value="Hva1_TUDOR"/>
    <property type="match status" value="1"/>
</dbReference>
<name>A0ABR9SDY8_9BURK</name>
<dbReference type="Gene3D" id="2.30.30.1060">
    <property type="match status" value="1"/>
</dbReference>
<feature type="region of interest" description="Disordered" evidence="1">
    <location>
        <begin position="1"/>
        <end position="24"/>
    </location>
</feature>
<organism evidence="3 4">
    <name type="scientific">Ramlibacter aquaticus</name>
    <dbReference type="NCBI Taxonomy" id="2780094"/>
    <lineage>
        <taxon>Bacteria</taxon>
        <taxon>Pseudomonadati</taxon>
        <taxon>Pseudomonadota</taxon>
        <taxon>Betaproteobacteria</taxon>
        <taxon>Burkholderiales</taxon>
        <taxon>Comamonadaceae</taxon>
        <taxon>Ramlibacter</taxon>
    </lineage>
</organism>
<dbReference type="Proteomes" id="UP000715965">
    <property type="component" value="Unassembled WGS sequence"/>
</dbReference>
<evidence type="ECO:0000313" key="3">
    <source>
        <dbReference type="EMBL" id="MBE7940566.1"/>
    </source>
</evidence>
<proteinExistence type="predicted"/>
<sequence>MSDKFKPGDEVEWNSHGGTARGKVIRKLESPIRIKNHEVAASPENPEYLVESRRGGRAAHKEEALRRPSERSGERG</sequence>
<accession>A0ABR9SDY8</accession>
<evidence type="ECO:0000256" key="1">
    <source>
        <dbReference type="SAM" id="MobiDB-lite"/>
    </source>
</evidence>
<evidence type="ECO:0000313" key="4">
    <source>
        <dbReference type="Proteomes" id="UP000715965"/>
    </source>
</evidence>
<dbReference type="EMBL" id="JADDOJ010000025">
    <property type="protein sequence ID" value="MBE7940566.1"/>
    <property type="molecule type" value="Genomic_DNA"/>
</dbReference>
<evidence type="ECO:0000259" key="2">
    <source>
        <dbReference type="Pfam" id="PF11160"/>
    </source>
</evidence>
<keyword evidence="4" id="KW-1185">Reference proteome</keyword>
<protein>
    <submittedName>
        <fullName evidence="3">DUF2945 domain-containing protein</fullName>
    </submittedName>
</protein>
<dbReference type="InterPro" id="IPR021331">
    <property type="entry name" value="Hva1_TUDOR"/>
</dbReference>
<comment type="caution">
    <text evidence="3">The sequence shown here is derived from an EMBL/GenBank/DDBJ whole genome shotgun (WGS) entry which is preliminary data.</text>
</comment>
<feature type="domain" description="Hypervirulence associated protein TUDOR" evidence="2">
    <location>
        <begin position="8"/>
        <end position="65"/>
    </location>
</feature>
<gene>
    <name evidence="3" type="ORF">IM725_08290</name>
</gene>
<feature type="compositionally biased region" description="Basic and acidic residues" evidence="1">
    <location>
        <begin position="50"/>
        <end position="76"/>
    </location>
</feature>